<gene>
    <name evidence="1" type="ORF">BALG_02981</name>
</gene>
<dbReference type="GeneID" id="93015001"/>
<dbReference type="RefSeq" id="WP_002966629.1">
    <property type="nucleotide sequence ID" value="NZ_EQ999534.1"/>
</dbReference>
<dbReference type="HOGENOM" id="CLU_2804091_0_0_5"/>
<dbReference type="AlphaFoldDB" id="A0A0E1X8T7"/>
<organism evidence="1">
    <name type="scientific">Brucella pinnipedialis M292/94/1</name>
    <dbReference type="NCBI Taxonomy" id="520462"/>
    <lineage>
        <taxon>Bacteria</taxon>
        <taxon>Pseudomonadati</taxon>
        <taxon>Pseudomonadota</taxon>
        <taxon>Alphaproteobacteria</taxon>
        <taxon>Hyphomicrobiales</taxon>
        <taxon>Brucellaceae</taxon>
        <taxon>Brucella/Ochrobactrum group</taxon>
        <taxon>Brucella</taxon>
    </lineage>
</organism>
<protein>
    <submittedName>
        <fullName evidence="1">Uncharacterized protein</fullName>
    </submittedName>
</protein>
<sequence>MTAIVLNNRFLLRLYKLLNSVPNIKTPDLHGRLYRHSINKKGRRSGQFDHRELNGGIQARLQLTTTM</sequence>
<dbReference type="EMBL" id="EQ999534">
    <property type="protein sequence ID" value="EEZ29627.1"/>
    <property type="molecule type" value="Genomic_DNA"/>
</dbReference>
<dbReference type="Proteomes" id="UP000004659">
    <property type="component" value="Unassembled WGS sequence"/>
</dbReference>
<reference evidence="1" key="1">
    <citation type="submission" date="2009-01" db="EMBL/GenBank/DDBJ databases">
        <title>The Genome Sequence of Brucella pinnipedialis M292/94/1.</title>
        <authorList>
            <consortium name="The Broad Institute Genome Sequencing Platform"/>
            <person name="Ward D."/>
            <person name="Young S.K."/>
            <person name="Kodira C.D."/>
            <person name="Zeng Q."/>
            <person name="Koehrsen M."/>
            <person name="Alvarado L."/>
            <person name="Berlin A."/>
            <person name="Borenstein D."/>
            <person name="Chen Z."/>
            <person name="Engels R."/>
            <person name="Freedman E."/>
            <person name="Gellesch M."/>
            <person name="Goldberg J."/>
            <person name="Griggs A."/>
            <person name="Gujja S."/>
            <person name="Heiman D."/>
            <person name="Hepburn T."/>
            <person name="Howarth C."/>
            <person name="Jen D."/>
            <person name="Larson L."/>
            <person name="Lewis B."/>
            <person name="Mehta T."/>
            <person name="Park D."/>
            <person name="Pearson M."/>
            <person name="Roberts A."/>
            <person name="Saif S."/>
            <person name="Shea T."/>
            <person name="Shenoy N."/>
            <person name="Sisk P."/>
            <person name="Stolte C."/>
            <person name="Sykes S."/>
            <person name="Walk T."/>
            <person name="White J."/>
            <person name="Yandava C."/>
            <person name="Whatmore A.M."/>
            <person name="Perrett L.L."/>
            <person name="O'Callaghan D."/>
            <person name="Nusbaum C."/>
            <person name="Galagan J."/>
            <person name="Birren B."/>
        </authorList>
    </citation>
    <scope>NUCLEOTIDE SEQUENCE [LARGE SCALE GENOMIC DNA]</scope>
    <source>
        <strain evidence="1">M292/94/1</strain>
    </source>
</reference>
<evidence type="ECO:0000313" key="1">
    <source>
        <dbReference type="EMBL" id="EEZ29627.1"/>
    </source>
</evidence>
<accession>A0A0E1X8T7</accession>
<name>A0A0E1X8T7_9HYPH</name>
<proteinExistence type="predicted"/>